<proteinExistence type="predicted"/>
<gene>
    <name evidence="1" type="ORF">CSIM01_09096</name>
</gene>
<evidence type="ECO:0000313" key="2">
    <source>
        <dbReference type="Proteomes" id="UP000070328"/>
    </source>
</evidence>
<comment type="caution">
    <text evidence="1">The sequence shown here is derived from an EMBL/GenBank/DDBJ whole genome shotgun (WGS) entry which is preliminary data.</text>
</comment>
<evidence type="ECO:0000313" key="1">
    <source>
        <dbReference type="EMBL" id="KXH28163.1"/>
    </source>
</evidence>
<dbReference type="Proteomes" id="UP000070328">
    <property type="component" value="Unassembled WGS sequence"/>
</dbReference>
<accession>A0A135RWU6</accession>
<organism evidence="1 2">
    <name type="scientific">Colletotrichum simmondsii</name>
    <dbReference type="NCBI Taxonomy" id="703756"/>
    <lineage>
        <taxon>Eukaryota</taxon>
        <taxon>Fungi</taxon>
        <taxon>Dikarya</taxon>
        <taxon>Ascomycota</taxon>
        <taxon>Pezizomycotina</taxon>
        <taxon>Sordariomycetes</taxon>
        <taxon>Hypocreomycetidae</taxon>
        <taxon>Glomerellales</taxon>
        <taxon>Glomerellaceae</taxon>
        <taxon>Colletotrichum</taxon>
        <taxon>Colletotrichum acutatum species complex</taxon>
    </lineage>
</organism>
<reference evidence="1 2" key="1">
    <citation type="submission" date="2014-02" db="EMBL/GenBank/DDBJ databases">
        <title>The genome sequence of Colletotrichum simmondsii CBS122122.</title>
        <authorList>
            <person name="Baroncelli R."/>
            <person name="Thon M.R."/>
        </authorList>
    </citation>
    <scope>NUCLEOTIDE SEQUENCE [LARGE SCALE GENOMIC DNA]</scope>
    <source>
        <strain evidence="1 2">CBS122122</strain>
    </source>
</reference>
<sequence>MWTLLEGSVSKRVDISGVKASDGAPIANVAEETTARAQTFEPVLSSEGF</sequence>
<name>A0A135RWU6_9PEZI</name>
<dbReference type="AlphaFoldDB" id="A0A135RWU6"/>
<protein>
    <submittedName>
        <fullName evidence="1">Uncharacterized protein</fullName>
    </submittedName>
</protein>
<dbReference type="EMBL" id="JFBX01000790">
    <property type="protein sequence ID" value="KXH28163.1"/>
    <property type="molecule type" value="Genomic_DNA"/>
</dbReference>
<keyword evidence="2" id="KW-1185">Reference proteome</keyword>